<gene>
    <name evidence="1" type="ORF">EVAR_76958_1</name>
</gene>
<comment type="caution">
    <text evidence="1">The sequence shown here is derived from an EMBL/GenBank/DDBJ whole genome shotgun (WGS) entry which is preliminary data.</text>
</comment>
<evidence type="ECO:0000313" key="2">
    <source>
        <dbReference type="Proteomes" id="UP000299102"/>
    </source>
</evidence>
<reference evidence="1 2" key="1">
    <citation type="journal article" date="2019" name="Commun. Biol.">
        <title>The bagworm genome reveals a unique fibroin gene that provides high tensile strength.</title>
        <authorList>
            <person name="Kono N."/>
            <person name="Nakamura H."/>
            <person name="Ohtoshi R."/>
            <person name="Tomita M."/>
            <person name="Numata K."/>
            <person name="Arakawa K."/>
        </authorList>
    </citation>
    <scope>NUCLEOTIDE SEQUENCE [LARGE SCALE GENOMIC DNA]</scope>
</reference>
<protein>
    <submittedName>
        <fullName evidence="1">Uncharacterized protein</fullName>
    </submittedName>
</protein>
<organism evidence="1 2">
    <name type="scientific">Eumeta variegata</name>
    <name type="common">Bagworm moth</name>
    <name type="synonym">Eumeta japonica</name>
    <dbReference type="NCBI Taxonomy" id="151549"/>
    <lineage>
        <taxon>Eukaryota</taxon>
        <taxon>Metazoa</taxon>
        <taxon>Ecdysozoa</taxon>
        <taxon>Arthropoda</taxon>
        <taxon>Hexapoda</taxon>
        <taxon>Insecta</taxon>
        <taxon>Pterygota</taxon>
        <taxon>Neoptera</taxon>
        <taxon>Endopterygota</taxon>
        <taxon>Lepidoptera</taxon>
        <taxon>Glossata</taxon>
        <taxon>Ditrysia</taxon>
        <taxon>Tineoidea</taxon>
        <taxon>Psychidae</taxon>
        <taxon>Oiketicinae</taxon>
        <taxon>Eumeta</taxon>
    </lineage>
</organism>
<name>A0A4C1SHW9_EUMVA</name>
<proteinExistence type="predicted"/>
<dbReference type="Proteomes" id="UP000299102">
    <property type="component" value="Unassembled WGS sequence"/>
</dbReference>
<dbReference type="AlphaFoldDB" id="A0A4C1SHW9"/>
<evidence type="ECO:0000313" key="1">
    <source>
        <dbReference type="EMBL" id="GBP00720.1"/>
    </source>
</evidence>
<accession>A0A4C1SHW9</accession>
<sequence length="90" mass="10015">MSNQKNGKERNSPFCVMSSLSAATVVMTTTARLCWFYTEHVKVAWTVFVPQNGNAEATVRPARRGHAGSPREYPPNNIIKHSSIDRLIAL</sequence>
<dbReference type="EMBL" id="BGZK01000006">
    <property type="protein sequence ID" value="GBP00720.1"/>
    <property type="molecule type" value="Genomic_DNA"/>
</dbReference>
<keyword evidence="2" id="KW-1185">Reference proteome</keyword>